<protein>
    <submittedName>
        <fullName evidence="1">Uncharacterized protein</fullName>
    </submittedName>
</protein>
<keyword evidence="2" id="KW-1185">Reference proteome</keyword>
<comment type="caution">
    <text evidence="1">The sequence shown here is derived from an EMBL/GenBank/DDBJ whole genome shotgun (WGS) entry which is preliminary data.</text>
</comment>
<sequence>MVPKPLYHFAIYTQKPWFDVNGRQQLQEKPNASLFDQGSADEVASLKASRSSGYSVQFSDWDDYFDDKGKSRVRYMG</sequence>
<reference evidence="1 2" key="1">
    <citation type="journal article" date="2020" name="Genomics">
        <title>Complete, high-quality genomes from long-read metagenomic sequencing of two wolf lichen thalli reveals enigmatic genome architecture.</title>
        <authorList>
            <person name="McKenzie S.K."/>
            <person name="Walston R.F."/>
            <person name="Allen J.L."/>
        </authorList>
    </citation>
    <scope>NUCLEOTIDE SEQUENCE [LARGE SCALE GENOMIC DNA]</scope>
    <source>
        <strain evidence="1">WasteWater2</strain>
    </source>
</reference>
<dbReference type="RefSeq" id="XP_037160996.1">
    <property type="nucleotide sequence ID" value="XM_037312202.1"/>
</dbReference>
<evidence type="ECO:0000313" key="1">
    <source>
        <dbReference type="EMBL" id="KAF6231564.1"/>
    </source>
</evidence>
<proteinExistence type="predicted"/>
<organism evidence="1 2">
    <name type="scientific">Letharia columbiana</name>
    <dbReference type="NCBI Taxonomy" id="112416"/>
    <lineage>
        <taxon>Eukaryota</taxon>
        <taxon>Fungi</taxon>
        <taxon>Dikarya</taxon>
        <taxon>Ascomycota</taxon>
        <taxon>Pezizomycotina</taxon>
        <taxon>Lecanoromycetes</taxon>
        <taxon>OSLEUM clade</taxon>
        <taxon>Lecanoromycetidae</taxon>
        <taxon>Lecanorales</taxon>
        <taxon>Lecanorineae</taxon>
        <taxon>Parmeliaceae</taxon>
        <taxon>Letharia</taxon>
    </lineage>
</organism>
<evidence type="ECO:0000313" key="2">
    <source>
        <dbReference type="Proteomes" id="UP000578531"/>
    </source>
</evidence>
<dbReference type="EMBL" id="JACCJC010000056">
    <property type="protein sequence ID" value="KAF6231564.1"/>
    <property type="molecule type" value="Genomic_DNA"/>
</dbReference>
<dbReference type="Proteomes" id="UP000578531">
    <property type="component" value="Unassembled WGS sequence"/>
</dbReference>
<dbReference type="AlphaFoldDB" id="A0A8H6FN40"/>
<dbReference type="GeneID" id="59291963"/>
<name>A0A8H6FN40_9LECA</name>
<gene>
    <name evidence="1" type="ORF">HO173_010316</name>
</gene>
<accession>A0A8H6FN40</accession>